<reference evidence="5 6" key="1">
    <citation type="journal article" date="2023" name="Elife">
        <title>Identification of key yeast species and microbe-microbe interactions impacting larval growth of Drosophila in the wild.</title>
        <authorList>
            <person name="Mure A."/>
            <person name="Sugiura Y."/>
            <person name="Maeda R."/>
            <person name="Honda K."/>
            <person name="Sakurai N."/>
            <person name="Takahashi Y."/>
            <person name="Watada M."/>
            <person name="Katoh T."/>
            <person name="Gotoh A."/>
            <person name="Gotoh Y."/>
            <person name="Taniguchi I."/>
            <person name="Nakamura K."/>
            <person name="Hayashi T."/>
            <person name="Katayama T."/>
            <person name="Uemura T."/>
            <person name="Hattori Y."/>
        </authorList>
    </citation>
    <scope>NUCLEOTIDE SEQUENCE [LARGE SCALE GENOMIC DNA]</scope>
    <source>
        <strain evidence="5 6">KH-74</strain>
    </source>
</reference>
<dbReference type="PANTHER" id="PTHR22761">
    <property type="entry name" value="CHARGED MULTIVESICULAR BODY PROTEIN"/>
    <property type="match status" value="1"/>
</dbReference>
<keyword evidence="6" id="KW-1185">Reference proteome</keyword>
<evidence type="ECO:0000256" key="2">
    <source>
        <dbReference type="ARBA" id="ARBA00023054"/>
    </source>
</evidence>
<organism evidence="5 6">
    <name type="scientific">Maudiozyma humilis</name>
    <name type="common">Sour dough yeast</name>
    <name type="synonym">Kazachstania humilis</name>
    <dbReference type="NCBI Taxonomy" id="51915"/>
    <lineage>
        <taxon>Eukaryota</taxon>
        <taxon>Fungi</taxon>
        <taxon>Dikarya</taxon>
        <taxon>Ascomycota</taxon>
        <taxon>Saccharomycotina</taxon>
        <taxon>Saccharomycetes</taxon>
        <taxon>Saccharomycetales</taxon>
        <taxon>Saccharomycetaceae</taxon>
        <taxon>Maudiozyma</taxon>
    </lineage>
</organism>
<dbReference type="AlphaFoldDB" id="A0AAV5S115"/>
<dbReference type="GO" id="GO:0005771">
    <property type="term" value="C:multivesicular body"/>
    <property type="evidence" value="ECO:0007669"/>
    <property type="project" value="TreeGrafter"/>
</dbReference>
<accession>A0AAV5S115</accession>
<evidence type="ECO:0000313" key="5">
    <source>
        <dbReference type="EMBL" id="GMM57302.1"/>
    </source>
</evidence>
<keyword evidence="2 3" id="KW-0175">Coiled coil</keyword>
<dbReference type="GO" id="GO:0032511">
    <property type="term" value="P:late endosome to vacuole transport via multivesicular body sorting pathway"/>
    <property type="evidence" value="ECO:0007669"/>
    <property type="project" value="TreeGrafter"/>
</dbReference>
<gene>
    <name evidence="5" type="ORF">DAKH74_039180</name>
</gene>
<comment type="similarity">
    <text evidence="1">Belongs to the SNF7 family.</text>
</comment>
<dbReference type="EMBL" id="BTGD01000011">
    <property type="protein sequence ID" value="GMM57302.1"/>
    <property type="molecule type" value="Genomic_DNA"/>
</dbReference>
<dbReference type="PANTHER" id="PTHR22761:SF12">
    <property type="entry name" value="CHARGED MULTIVESICULAR BODY PROTEIN 5"/>
    <property type="match status" value="1"/>
</dbReference>
<dbReference type="Pfam" id="PF03357">
    <property type="entry name" value="Snf7"/>
    <property type="match status" value="1"/>
</dbReference>
<sequence>MNRIFGYGNKKTHEQLMQESNQAMNSAQQGLQAKVSQLDTQIASLNMQLQTIQKKLAAIRSPAGQRPLRAQALKLLNKRKKLEQMRESLDNQDWSMTQSRMMSDTLANTMLSVNALKQSNAALKSQYGKIDIDKLEDMQDEMADLIERGEELQNALNMNSESLDVDDIDDAELDAELDALAEDDLMGYNAVGNDLLDVGAGAEGVPSYLSGAVPQFVDEEPADSLKNGKELESAQ</sequence>
<name>A0AAV5S115_MAUHU</name>
<dbReference type="Gene3D" id="6.10.250.1710">
    <property type="match status" value="1"/>
</dbReference>
<proteinExistence type="inferred from homology"/>
<feature type="region of interest" description="Disordered" evidence="4">
    <location>
        <begin position="216"/>
        <end position="235"/>
    </location>
</feature>
<evidence type="ECO:0000313" key="6">
    <source>
        <dbReference type="Proteomes" id="UP001377567"/>
    </source>
</evidence>
<dbReference type="InterPro" id="IPR005024">
    <property type="entry name" value="Snf7_fam"/>
</dbReference>
<evidence type="ECO:0000256" key="3">
    <source>
        <dbReference type="SAM" id="Coils"/>
    </source>
</evidence>
<protein>
    <submittedName>
        <fullName evidence="5">Vps60 protein</fullName>
    </submittedName>
</protein>
<evidence type="ECO:0000256" key="4">
    <source>
        <dbReference type="SAM" id="MobiDB-lite"/>
    </source>
</evidence>
<feature type="coiled-coil region" evidence="3">
    <location>
        <begin position="35"/>
        <end position="92"/>
    </location>
</feature>
<comment type="caution">
    <text evidence="5">The sequence shown here is derived from an EMBL/GenBank/DDBJ whole genome shotgun (WGS) entry which is preliminary data.</text>
</comment>
<evidence type="ECO:0000256" key="1">
    <source>
        <dbReference type="ARBA" id="ARBA00006190"/>
    </source>
</evidence>
<dbReference type="GO" id="GO:0006900">
    <property type="term" value="P:vesicle budding from membrane"/>
    <property type="evidence" value="ECO:0007669"/>
    <property type="project" value="TreeGrafter"/>
</dbReference>
<feature type="compositionally biased region" description="Basic and acidic residues" evidence="4">
    <location>
        <begin position="226"/>
        <end position="235"/>
    </location>
</feature>
<dbReference type="Proteomes" id="UP001377567">
    <property type="component" value="Unassembled WGS sequence"/>
</dbReference>